<dbReference type="PANTHER" id="PTHR18964:SF149">
    <property type="entry name" value="BIFUNCTIONAL UDP-N-ACETYLGLUCOSAMINE 2-EPIMERASE_N-ACETYLMANNOSAMINE KINASE"/>
    <property type="match status" value="1"/>
</dbReference>
<dbReference type="SUPFAM" id="SSF46785">
    <property type="entry name" value="Winged helix' DNA-binding domain"/>
    <property type="match status" value="1"/>
</dbReference>
<evidence type="ECO:0000259" key="2">
    <source>
        <dbReference type="SMART" id="SM00419"/>
    </source>
</evidence>
<dbReference type="InterPro" id="IPR036390">
    <property type="entry name" value="WH_DNA-bd_sf"/>
</dbReference>
<dbReference type="SUPFAM" id="SSF53067">
    <property type="entry name" value="Actin-like ATPase domain"/>
    <property type="match status" value="1"/>
</dbReference>
<dbReference type="EMBL" id="JAUYVI010000005">
    <property type="protein sequence ID" value="MDQ7249714.1"/>
    <property type="molecule type" value="Genomic_DNA"/>
</dbReference>
<feature type="domain" description="HTH crp-type" evidence="2">
    <location>
        <begin position="21"/>
        <end position="72"/>
    </location>
</feature>
<evidence type="ECO:0000313" key="4">
    <source>
        <dbReference type="Proteomes" id="UP001230156"/>
    </source>
</evidence>
<evidence type="ECO:0000313" key="3">
    <source>
        <dbReference type="EMBL" id="MDQ7249714.1"/>
    </source>
</evidence>
<evidence type="ECO:0000256" key="1">
    <source>
        <dbReference type="ARBA" id="ARBA00006479"/>
    </source>
</evidence>
<protein>
    <submittedName>
        <fullName evidence="3">ROK family transcriptional regulator</fullName>
    </submittedName>
</protein>
<dbReference type="RefSeq" id="WP_379957964.1">
    <property type="nucleotide sequence ID" value="NZ_JAUYVI010000005.1"/>
</dbReference>
<gene>
    <name evidence="3" type="ORF">Q8A70_18640</name>
</gene>
<reference evidence="4" key="1">
    <citation type="submission" date="2023-08" db="EMBL/GenBank/DDBJ databases">
        <title>Rhodospirillaceae gen. nov., a novel taxon isolated from the Yangtze River Yuezi River estuary sludge.</title>
        <authorList>
            <person name="Ruan L."/>
        </authorList>
    </citation>
    <scope>NUCLEOTIDE SEQUENCE [LARGE SCALE GENOMIC DNA]</scope>
    <source>
        <strain evidence="4">R-7</strain>
    </source>
</reference>
<name>A0ABU0YPR0_9PROT</name>
<dbReference type="InterPro" id="IPR012318">
    <property type="entry name" value="HTH_CRP"/>
</dbReference>
<dbReference type="Gene3D" id="1.10.10.10">
    <property type="entry name" value="Winged helix-like DNA-binding domain superfamily/Winged helix DNA-binding domain"/>
    <property type="match status" value="1"/>
</dbReference>
<dbReference type="InterPro" id="IPR036388">
    <property type="entry name" value="WH-like_DNA-bd_sf"/>
</dbReference>
<comment type="similarity">
    <text evidence="1">Belongs to the ROK (NagC/XylR) family.</text>
</comment>
<comment type="caution">
    <text evidence="3">The sequence shown here is derived from an EMBL/GenBank/DDBJ whole genome shotgun (WGS) entry which is preliminary data.</text>
</comment>
<dbReference type="Pfam" id="PF00480">
    <property type="entry name" value="ROK"/>
    <property type="match status" value="1"/>
</dbReference>
<sequence length="385" mass="41251">MALKGTNQEYGRPYNRRIVLETIRVQGPIARGEIAKRVGLTVQTVSTIIRELEANGFLLAAREERRRRGYPATELTINPDGGHAIGLHVTPRGIEAALINLAGAVIARRERKLPRLKPAAAFDAIGDLVVALRKQKPRGRMLGIGLAMPGPFDVESMSFVGPTTLEGWNGVPIRERLAEKTNLPAFIEVDHAAAALGERLYGAARDIRDFYYLFFGVGLGGCMVQDGNTLRGSHGNAGEIGHLPMVPGGEACPCGNLGCLERYLSCDAMERRAQKVGTDGWIKDVTPLFRSAIVAIENLFDPLAIVIGGIAPPAVIDKLMAAAQPLPHSVAERRDRSVPRIIRSANGEDAVLRGAAALAVSGVLSPRIGLTFAANDPLMEREAAA</sequence>
<dbReference type="InterPro" id="IPR043129">
    <property type="entry name" value="ATPase_NBD"/>
</dbReference>
<dbReference type="PANTHER" id="PTHR18964">
    <property type="entry name" value="ROK (REPRESSOR, ORF, KINASE) FAMILY"/>
    <property type="match status" value="1"/>
</dbReference>
<dbReference type="Gene3D" id="3.30.420.40">
    <property type="match status" value="2"/>
</dbReference>
<organism evidence="3 4">
    <name type="scientific">Dongia sedimenti</name>
    <dbReference type="NCBI Taxonomy" id="3064282"/>
    <lineage>
        <taxon>Bacteria</taxon>
        <taxon>Pseudomonadati</taxon>
        <taxon>Pseudomonadota</taxon>
        <taxon>Alphaproteobacteria</taxon>
        <taxon>Rhodospirillales</taxon>
        <taxon>Dongiaceae</taxon>
        <taxon>Dongia</taxon>
    </lineage>
</organism>
<proteinExistence type="inferred from homology"/>
<dbReference type="Pfam" id="PF13412">
    <property type="entry name" value="HTH_24"/>
    <property type="match status" value="1"/>
</dbReference>
<accession>A0ABU0YPR0</accession>
<dbReference type="InterPro" id="IPR000600">
    <property type="entry name" value="ROK"/>
</dbReference>
<keyword evidence="4" id="KW-1185">Reference proteome</keyword>
<dbReference type="Proteomes" id="UP001230156">
    <property type="component" value="Unassembled WGS sequence"/>
</dbReference>
<dbReference type="SMART" id="SM00419">
    <property type="entry name" value="HTH_CRP"/>
    <property type="match status" value="1"/>
</dbReference>